<name>A0A7J6B761_AMEME</name>
<keyword evidence="3" id="KW-1185">Reference proteome</keyword>
<keyword evidence="1" id="KW-0812">Transmembrane</keyword>
<dbReference type="AlphaFoldDB" id="A0A7J6B761"/>
<evidence type="ECO:0000313" key="2">
    <source>
        <dbReference type="EMBL" id="KAF4090862.1"/>
    </source>
</evidence>
<sequence length="112" mass="12706">MIDRMFGRKNQTAMKREVKGMWMSGLKNLKGTQGSIFLPCMCSGVQALRWSLLVFGQILFLFCYLLFSTKTDHHADDINKNQTKIKSSGFSHISCDYSNNTIHDGCEKLGSF</sequence>
<dbReference type="EMBL" id="JAAGNN010000003">
    <property type="protein sequence ID" value="KAF4090862.1"/>
    <property type="molecule type" value="Genomic_DNA"/>
</dbReference>
<keyword evidence="1" id="KW-0472">Membrane</keyword>
<evidence type="ECO:0000313" key="3">
    <source>
        <dbReference type="Proteomes" id="UP000593565"/>
    </source>
</evidence>
<evidence type="ECO:0000256" key="1">
    <source>
        <dbReference type="SAM" id="Phobius"/>
    </source>
</evidence>
<accession>A0A7J6B761</accession>
<protein>
    <submittedName>
        <fullName evidence="2">Uncharacterized protein</fullName>
    </submittedName>
</protein>
<proteinExistence type="predicted"/>
<organism evidence="2 3">
    <name type="scientific">Ameiurus melas</name>
    <name type="common">Black bullhead</name>
    <name type="synonym">Silurus melas</name>
    <dbReference type="NCBI Taxonomy" id="219545"/>
    <lineage>
        <taxon>Eukaryota</taxon>
        <taxon>Metazoa</taxon>
        <taxon>Chordata</taxon>
        <taxon>Craniata</taxon>
        <taxon>Vertebrata</taxon>
        <taxon>Euteleostomi</taxon>
        <taxon>Actinopterygii</taxon>
        <taxon>Neopterygii</taxon>
        <taxon>Teleostei</taxon>
        <taxon>Ostariophysi</taxon>
        <taxon>Siluriformes</taxon>
        <taxon>Ictaluridae</taxon>
        <taxon>Ameiurus</taxon>
    </lineage>
</organism>
<reference evidence="2 3" key="1">
    <citation type="submission" date="2020-02" db="EMBL/GenBank/DDBJ databases">
        <title>A chromosome-scale genome assembly of the black bullhead catfish (Ameiurus melas).</title>
        <authorList>
            <person name="Wen M."/>
            <person name="Zham M."/>
            <person name="Cabau C."/>
            <person name="Klopp C."/>
            <person name="Donnadieu C."/>
            <person name="Roques C."/>
            <person name="Bouchez O."/>
            <person name="Lampietro C."/>
            <person name="Jouanno E."/>
            <person name="Herpin A."/>
            <person name="Louis A."/>
            <person name="Berthelot C."/>
            <person name="Parey E."/>
            <person name="Roest-Crollius H."/>
            <person name="Braasch I."/>
            <person name="Postlethwait J."/>
            <person name="Robinson-Rechavi M."/>
            <person name="Echchiki A."/>
            <person name="Begum T."/>
            <person name="Montfort J."/>
            <person name="Schartl M."/>
            <person name="Bobe J."/>
            <person name="Guiguen Y."/>
        </authorList>
    </citation>
    <scope>NUCLEOTIDE SEQUENCE [LARGE SCALE GENOMIC DNA]</scope>
    <source>
        <strain evidence="2">M_S1</strain>
        <tissue evidence="2">Blood</tissue>
    </source>
</reference>
<gene>
    <name evidence="2" type="ORF">AMELA_G00030470</name>
</gene>
<comment type="caution">
    <text evidence="2">The sequence shown here is derived from an EMBL/GenBank/DDBJ whole genome shotgun (WGS) entry which is preliminary data.</text>
</comment>
<keyword evidence="1" id="KW-1133">Transmembrane helix</keyword>
<feature type="transmembrane region" description="Helical" evidence="1">
    <location>
        <begin position="47"/>
        <end position="67"/>
    </location>
</feature>
<dbReference type="Proteomes" id="UP000593565">
    <property type="component" value="Unassembled WGS sequence"/>
</dbReference>